<evidence type="ECO:0000313" key="15">
    <source>
        <dbReference type="Proteomes" id="UP001244341"/>
    </source>
</evidence>
<keyword evidence="5" id="KW-0863">Zinc-finger</keyword>
<dbReference type="InterPro" id="IPR046349">
    <property type="entry name" value="C1-like_sf"/>
</dbReference>
<dbReference type="Gene3D" id="3.40.50.410">
    <property type="entry name" value="von Willebrand factor, type A domain"/>
    <property type="match status" value="1"/>
</dbReference>
<dbReference type="SUPFAM" id="SSF57889">
    <property type="entry name" value="Cysteine-rich domain"/>
    <property type="match status" value="1"/>
</dbReference>
<keyword evidence="9" id="KW-0234">DNA repair</keyword>
<dbReference type="NCBIfam" id="TIGR00622">
    <property type="entry name" value="ssl1"/>
    <property type="match status" value="1"/>
</dbReference>
<dbReference type="PROSITE" id="PS00028">
    <property type="entry name" value="ZINC_FINGER_C2H2_1"/>
    <property type="match status" value="1"/>
</dbReference>
<keyword evidence="6 11" id="KW-0862">Zinc</keyword>
<dbReference type="Proteomes" id="UP001244341">
    <property type="component" value="Chromosome 4b"/>
</dbReference>
<sequence>MSAAAASGGPDELVDHGEPIDEDEDDNGRSFEAFERQYATDNSWESLQEDERGFLRPLDATAELRARRQRAMSAAQSARIRKGMIRYVLLVLDLSRAAAASDMRPSRLAVMAGAARAFIRRFFDLNPLGQLGLAVLRGGVALRLTELSGSPEAQVAQLAQYGMDTGGDCSLQNALELGLEMMAGVPPYGARELLLLVAALSSVDPGRVQDSIAACKDAKVRVSIVGVSAEVHVLRRATEATGGTYGVALNEAHLSELLLAHAPPPPAPPGQLGAELVRMGFPQRAGGDASSTVFCGELPVLGAGAYTCPRCRARTQELPCKCHVCGLPLISSPHLARSYHHLFPVAAFEEVSDKQLQQLAAAAADGASSSGGDGSSSAVPWYEPGDTAAGAAAAEGALDGAAGAQRGLYCYGCLKPLMGCSSSEAGVPVAAQQQSSIVLRCKQCRHLFCYDCDAFVHESLHNCPGCECGAGAAGQEAAKAQAAAAAAAVGPAAGGGGGSSGAANGVAAGS</sequence>
<dbReference type="InterPro" id="IPR007198">
    <property type="entry name" value="Ssl1-like"/>
</dbReference>
<dbReference type="SUPFAM" id="SSF53300">
    <property type="entry name" value="vWA-like"/>
    <property type="match status" value="1"/>
</dbReference>
<dbReference type="InterPro" id="IPR013087">
    <property type="entry name" value="Znf_C2H2_type"/>
</dbReference>
<dbReference type="PIRSF" id="PIRSF015919">
    <property type="entry name" value="TFIIH_SSL1"/>
    <property type="match status" value="1"/>
</dbReference>
<reference evidence="14 15" key="1">
    <citation type="submission" date="2023-05" db="EMBL/GenBank/DDBJ databases">
        <title>A 100% complete, gapless, phased diploid assembly of the Scenedesmus obliquus UTEX 3031 genome.</title>
        <authorList>
            <person name="Biondi T.C."/>
            <person name="Hanschen E.R."/>
            <person name="Kwon T."/>
            <person name="Eng W."/>
            <person name="Kruse C.P.S."/>
            <person name="Koehler S.I."/>
            <person name="Kunde Y."/>
            <person name="Gleasner C.D."/>
            <person name="You Mak K.T."/>
            <person name="Polle J."/>
            <person name="Hovde B.T."/>
            <person name="Starkenburg S.R."/>
        </authorList>
    </citation>
    <scope>NUCLEOTIDE SEQUENCE [LARGE SCALE GENOMIC DNA]</scope>
    <source>
        <strain evidence="14 15">DOE0152z</strain>
    </source>
</reference>
<evidence type="ECO:0000313" key="14">
    <source>
        <dbReference type="EMBL" id="WIA12536.1"/>
    </source>
</evidence>
<gene>
    <name evidence="14" type="ORF">OEZ85_006197</name>
</gene>
<dbReference type="Gene3D" id="3.30.40.10">
    <property type="entry name" value="Zinc/RING finger domain, C3HC4 (zinc finger)"/>
    <property type="match status" value="1"/>
</dbReference>
<evidence type="ECO:0000256" key="3">
    <source>
        <dbReference type="ARBA" id="ARBA00022723"/>
    </source>
</evidence>
<dbReference type="InterPro" id="IPR002035">
    <property type="entry name" value="VWF_A"/>
</dbReference>
<evidence type="ECO:0000256" key="12">
    <source>
        <dbReference type="SAM" id="MobiDB-lite"/>
    </source>
</evidence>
<evidence type="ECO:0000256" key="4">
    <source>
        <dbReference type="ARBA" id="ARBA00022763"/>
    </source>
</evidence>
<evidence type="ECO:0000256" key="6">
    <source>
        <dbReference type="ARBA" id="ARBA00022833"/>
    </source>
</evidence>
<evidence type="ECO:0000256" key="2">
    <source>
        <dbReference type="ARBA" id="ARBA00006092"/>
    </source>
</evidence>
<evidence type="ECO:0000256" key="8">
    <source>
        <dbReference type="ARBA" id="ARBA00023163"/>
    </source>
</evidence>
<evidence type="ECO:0000256" key="10">
    <source>
        <dbReference type="ARBA" id="ARBA00023242"/>
    </source>
</evidence>
<evidence type="ECO:0000256" key="9">
    <source>
        <dbReference type="ARBA" id="ARBA00023204"/>
    </source>
</evidence>
<evidence type="ECO:0000256" key="7">
    <source>
        <dbReference type="ARBA" id="ARBA00023015"/>
    </source>
</evidence>
<dbReference type="Pfam" id="PF07975">
    <property type="entry name" value="C1_4"/>
    <property type="match status" value="1"/>
</dbReference>
<dbReference type="EMBL" id="CP126211">
    <property type="protein sequence ID" value="WIA12536.1"/>
    <property type="molecule type" value="Genomic_DNA"/>
</dbReference>
<evidence type="ECO:0000259" key="13">
    <source>
        <dbReference type="PROSITE" id="PS00028"/>
    </source>
</evidence>
<keyword evidence="8 11" id="KW-0804">Transcription</keyword>
<keyword evidence="3 11" id="KW-0479">Metal-binding</keyword>
<evidence type="ECO:0000256" key="5">
    <source>
        <dbReference type="ARBA" id="ARBA00022771"/>
    </source>
</evidence>
<name>A0ABY8TTU3_TETOB</name>
<feature type="region of interest" description="Disordered" evidence="12">
    <location>
        <begin position="491"/>
        <end position="510"/>
    </location>
</feature>
<feature type="compositionally biased region" description="Low complexity" evidence="12">
    <location>
        <begin position="501"/>
        <end position="510"/>
    </location>
</feature>
<keyword evidence="7 11" id="KW-0805">Transcription regulation</keyword>
<dbReference type="PANTHER" id="PTHR12695:SF2">
    <property type="entry name" value="GENERAL TRANSCRIPTION FACTOR IIH SUBUNIT 2-RELATED"/>
    <property type="match status" value="1"/>
</dbReference>
<dbReference type="InterPro" id="IPR013083">
    <property type="entry name" value="Znf_RING/FYVE/PHD"/>
</dbReference>
<keyword evidence="4" id="KW-0227">DNA damage</keyword>
<evidence type="ECO:0000256" key="11">
    <source>
        <dbReference type="PIRNR" id="PIRNR015919"/>
    </source>
</evidence>
<dbReference type="InterPro" id="IPR012170">
    <property type="entry name" value="TFIIH_SSL1/p44"/>
</dbReference>
<dbReference type="SMART" id="SM01047">
    <property type="entry name" value="C1_4"/>
    <property type="match status" value="1"/>
</dbReference>
<dbReference type="InterPro" id="IPR004595">
    <property type="entry name" value="TFIIH_C1-like_dom"/>
</dbReference>
<dbReference type="SMART" id="SM00327">
    <property type="entry name" value="VWA"/>
    <property type="match status" value="1"/>
</dbReference>
<dbReference type="PANTHER" id="PTHR12695">
    <property type="entry name" value="GENERAL TRANSCRIPTION FACTOR IIH SUBUNIT 2"/>
    <property type="match status" value="1"/>
</dbReference>
<evidence type="ECO:0000256" key="1">
    <source>
        <dbReference type="ARBA" id="ARBA00004123"/>
    </source>
</evidence>
<protein>
    <recommendedName>
        <fullName evidence="11">General transcription factor IIH subunit</fullName>
    </recommendedName>
</protein>
<proteinExistence type="inferred from homology"/>
<accession>A0ABY8TTU3</accession>
<dbReference type="Pfam" id="PF04056">
    <property type="entry name" value="Ssl1"/>
    <property type="match status" value="1"/>
</dbReference>
<comment type="similarity">
    <text evidence="2 11">Belongs to the GTF2H2 family.</text>
</comment>
<comment type="subcellular location">
    <subcellularLocation>
        <location evidence="1 11">Nucleus</location>
    </subcellularLocation>
</comment>
<feature type="region of interest" description="Disordered" evidence="12">
    <location>
        <begin position="1"/>
        <end position="32"/>
    </location>
</feature>
<organism evidence="14 15">
    <name type="scientific">Tetradesmus obliquus</name>
    <name type="common">Green alga</name>
    <name type="synonym">Acutodesmus obliquus</name>
    <dbReference type="NCBI Taxonomy" id="3088"/>
    <lineage>
        <taxon>Eukaryota</taxon>
        <taxon>Viridiplantae</taxon>
        <taxon>Chlorophyta</taxon>
        <taxon>core chlorophytes</taxon>
        <taxon>Chlorophyceae</taxon>
        <taxon>CS clade</taxon>
        <taxon>Sphaeropleales</taxon>
        <taxon>Scenedesmaceae</taxon>
        <taxon>Tetradesmus</taxon>
    </lineage>
</organism>
<keyword evidence="10 11" id="KW-0539">Nucleus</keyword>
<feature type="domain" description="C2H2-type" evidence="13">
    <location>
        <begin position="441"/>
        <end position="461"/>
    </location>
</feature>
<keyword evidence="15" id="KW-1185">Reference proteome</keyword>
<dbReference type="InterPro" id="IPR036465">
    <property type="entry name" value="vWFA_dom_sf"/>
</dbReference>